<gene>
    <name evidence="2" type="ORF">PSI22_05385</name>
</gene>
<dbReference type="EMBL" id="JAQRFO010000007">
    <property type="protein sequence ID" value="MDC9621076.1"/>
    <property type="molecule type" value="Genomic_DNA"/>
</dbReference>
<reference evidence="2 3" key="1">
    <citation type="submission" date="2023-02" db="EMBL/GenBank/DDBJ databases">
        <title>Entomopathogenic bacteria.</title>
        <authorList>
            <person name="Machado R.A."/>
        </authorList>
    </citation>
    <scope>NUCLEOTIDE SEQUENCE [LARGE SCALE GENOMIC DNA]</scope>
    <source>
        <strain evidence="2 3">XENO-7</strain>
    </source>
</reference>
<sequence length="162" mass="18754">MAAPKGNRFWEARSSHGRKPIFESPEQLWVACTEYFEWVEENPLYEMKAFSFQGKVTQEALPKMRAMTLTGLCLFLDISEDTWRLYRAREDFIEVTTRAEKIIYDQKFSGAAADLLNANIIARDLGLKEQQQVEDVTPDKGDRDKRRSRIKELLSRGGRSDS</sequence>
<protein>
    <submittedName>
        <fullName evidence="2">DNA-packaging protein</fullName>
    </submittedName>
</protein>
<dbReference type="RefSeq" id="WP_273578886.1">
    <property type="nucleotide sequence ID" value="NZ_JAQRFO010000007.1"/>
</dbReference>
<accession>A0ABT5M074</accession>
<dbReference type="Pfam" id="PF16677">
    <property type="entry name" value="GP3_package"/>
    <property type="match status" value="1"/>
</dbReference>
<dbReference type="InterPro" id="IPR032066">
    <property type="entry name" value="GP3_package"/>
</dbReference>
<dbReference type="Proteomes" id="UP001214757">
    <property type="component" value="Unassembled WGS sequence"/>
</dbReference>
<feature type="region of interest" description="Disordered" evidence="1">
    <location>
        <begin position="132"/>
        <end position="162"/>
    </location>
</feature>
<evidence type="ECO:0000256" key="1">
    <source>
        <dbReference type="SAM" id="MobiDB-lite"/>
    </source>
</evidence>
<dbReference type="Gene3D" id="1.10.132.80">
    <property type="match status" value="1"/>
</dbReference>
<feature type="compositionally biased region" description="Basic and acidic residues" evidence="1">
    <location>
        <begin position="137"/>
        <end position="162"/>
    </location>
</feature>
<evidence type="ECO:0000313" key="3">
    <source>
        <dbReference type="Proteomes" id="UP001214757"/>
    </source>
</evidence>
<keyword evidence="3" id="KW-1185">Reference proteome</keyword>
<comment type="caution">
    <text evidence="2">The sequence shown here is derived from an EMBL/GenBank/DDBJ whole genome shotgun (WGS) entry which is preliminary data.</text>
</comment>
<name>A0ABT5M074_9GAMM</name>
<proteinExistence type="predicted"/>
<organism evidence="2 3">
    <name type="scientific">Xenorhabdus aichiensis</name>
    <dbReference type="NCBI Taxonomy" id="3025874"/>
    <lineage>
        <taxon>Bacteria</taxon>
        <taxon>Pseudomonadati</taxon>
        <taxon>Pseudomonadota</taxon>
        <taxon>Gammaproteobacteria</taxon>
        <taxon>Enterobacterales</taxon>
        <taxon>Morganellaceae</taxon>
        <taxon>Xenorhabdus</taxon>
    </lineage>
</organism>
<evidence type="ECO:0000313" key="2">
    <source>
        <dbReference type="EMBL" id="MDC9621076.1"/>
    </source>
</evidence>